<dbReference type="AlphaFoldDB" id="A0A1F5GRK8"/>
<evidence type="ECO:0000313" key="3">
    <source>
        <dbReference type="EMBL" id="OGD94491.1"/>
    </source>
</evidence>
<accession>A0A1F5GRK8</accession>
<proteinExistence type="predicted"/>
<keyword evidence="2" id="KW-0812">Transmembrane</keyword>
<feature type="transmembrane region" description="Helical" evidence="2">
    <location>
        <begin position="9"/>
        <end position="32"/>
    </location>
</feature>
<sequence>MENSLIQRLFAKIGIAILVIALIDLLIINWWIVKTQKSAKDEQKQQEVRTVETNPQSSPILPTLLPTPNQNLNQKDIANANTETQKIIEKEIKTIVQNAQKEIFIPIGSGSTNSNSYTDLAGLQITIDTNKYSAIDSVVFEASIWVENGNGKMYAQLYNDTDKHPVWFSEISTNSAKGVLTASGNITLDRGAKTYKVQAKTNLTEYAAHVENARIKITLK</sequence>
<protein>
    <submittedName>
        <fullName evidence="3">Uncharacterized protein</fullName>
    </submittedName>
</protein>
<reference evidence="3 4" key="1">
    <citation type="journal article" date="2016" name="Nat. Commun.">
        <title>Thousands of microbial genomes shed light on interconnected biogeochemical processes in an aquifer system.</title>
        <authorList>
            <person name="Anantharaman K."/>
            <person name="Brown C.T."/>
            <person name="Hug L.A."/>
            <person name="Sharon I."/>
            <person name="Castelle C.J."/>
            <person name="Probst A.J."/>
            <person name="Thomas B.C."/>
            <person name="Singh A."/>
            <person name="Wilkins M.J."/>
            <person name="Karaoz U."/>
            <person name="Brodie E.L."/>
            <person name="Williams K.H."/>
            <person name="Hubbard S.S."/>
            <person name="Banfield J.F."/>
        </authorList>
    </citation>
    <scope>NUCLEOTIDE SEQUENCE [LARGE SCALE GENOMIC DNA]</scope>
</reference>
<evidence type="ECO:0000256" key="1">
    <source>
        <dbReference type="SAM" id="MobiDB-lite"/>
    </source>
</evidence>
<evidence type="ECO:0000256" key="2">
    <source>
        <dbReference type="SAM" id="Phobius"/>
    </source>
</evidence>
<dbReference type="STRING" id="1797724.A3A48_00295"/>
<keyword evidence="2" id="KW-0472">Membrane</keyword>
<name>A0A1F5GRK8_9BACT</name>
<evidence type="ECO:0000313" key="4">
    <source>
        <dbReference type="Proteomes" id="UP000178336"/>
    </source>
</evidence>
<organism evidence="3 4">
    <name type="scientific">Candidatus Curtissbacteria bacterium RIFCSPLOWO2_01_FULL_37_9</name>
    <dbReference type="NCBI Taxonomy" id="1797724"/>
    <lineage>
        <taxon>Bacteria</taxon>
        <taxon>Candidatus Curtissiibacteriota</taxon>
    </lineage>
</organism>
<dbReference type="Proteomes" id="UP000178336">
    <property type="component" value="Unassembled WGS sequence"/>
</dbReference>
<feature type="region of interest" description="Disordered" evidence="1">
    <location>
        <begin position="42"/>
        <end position="61"/>
    </location>
</feature>
<keyword evidence="2" id="KW-1133">Transmembrane helix</keyword>
<dbReference type="EMBL" id="MFBN01000046">
    <property type="protein sequence ID" value="OGD94491.1"/>
    <property type="molecule type" value="Genomic_DNA"/>
</dbReference>
<comment type="caution">
    <text evidence="3">The sequence shown here is derived from an EMBL/GenBank/DDBJ whole genome shotgun (WGS) entry which is preliminary data.</text>
</comment>
<gene>
    <name evidence="3" type="ORF">A3A48_00295</name>
</gene>